<evidence type="ECO:0000256" key="5">
    <source>
        <dbReference type="ARBA" id="ARBA00022801"/>
    </source>
</evidence>
<keyword evidence="6 9" id="KW-0720">Serine protease</keyword>
<dbReference type="PRINTS" id="PR00723">
    <property type="entry name" value="SUBTILISIN"/>
</dbReference>
<dbReference type="SUPFAM" id="SSF52025">
    <property type="entry name" value="PA domain"/>
    <property type="match status" value="1"/>
</dbReference>
<dbReference type="GO" id="GO:0006508">
    <property type="term" value="P:proteolysis"/>
    <property type="evidence" value="ECO:0007669"/>
    <property type="project" value="UniProtKB-KW"/>
</dbReference>
<feature type="signal peptide" evidence="11">
    <location>
        <begin position="1"/>
        <end position="23"/>
    </location>
</feature>
<evidence type="ECO:0000259" key="14">
    <source>
        <dbReference type="Pfam" id="PF05922"/>
    </source>
</evidence>
<dbReference type="Pfam" id="PF05922">
    <property type="entry name" value="Inhibitor_I9"/>
    <property type="match status" value="1"/>
</dbReference>
<protein>
    <submittedName>
        <fullName evidence="15">S8 family serine peptidase</fullName>
    </submittedName>
</protein>
<dbReference type="Gene3D" id="3.30.70.80">
    <property type="entry name" value="Peptidase S8 propeptide/proteinase inhibitor I9"/>
    <property type="match status" value="1"/>
</dbReference>
<keyword evidence="4 11" id="KW-0732">Signal</keyword>
<comment type="similarity">
    <text evidence="1 9 10">Belongs to the peptidase S8 family.</text>
</comment>
<dbReference type="KEGG" id="mpaf:R5R33_11160"/>
<dbReference type="PROSITE" id="PS51892">
    <property type="entry name" value="SUBTILASE"/>
    <property type="match status" value="1"/>
</dbReference>
<dbReference type="InterPro" id="IPR010259">
    <property type="entry name" value="S8pro/Inhibitor_I9"/>
</dbReference>
<name>A0AAU0MW89_9GAMM</name>
<sequence length="1613" mass="173728">MFNKNKMAVAVASALCISASVGASQTDLISENLAKWAAADEQRVIQPLAQYDWDGKTNQQVKKQHHVFTEERDISGKHTYIVQLEEAPISAYDGGIAGQPATRSLVQAARTQNGPLNLNQPEIASYRSHLAQSRANVLSNAVQQQGLSLQVKNTYAVALNAFTTEMTQEEAKRLAKVPGIKRITRNTIKQLQTFNTIEQTGAQATWEQAATAAGKNMGEGVVVGIIDTGINTDHPSFAAVGGDGYVHTNPLGEQFLGDCVENPNLCNDKLIGVYSYPEITAAYSDPVFEETRPAVGEDYHSHGSHVAGTAAGNVLHNVPYKLSENTAQGTGLETDLAFEQVSGMAPHANIISYQVCWPGGSGDPYAGCPSITLISAIEQAAIDNVDVINFSIGGLEEDPWLDPIEQAFYNTAKSGVFIAVAAGNNGPELKSADHSSPWLTTVAAHTAQSKVDFTDKELKDMTGGDTTAPANISGRAITFEDLTGLVVNAASFTNPNNTSPYVQANCDTAYPEGFFDFPDDPETAIDESQQPVIVLCKRSSSPLYNKGVNVAAGGAEGVIVYNQSSYYDNYTTIPDVPYTIPAIHIKNSDGLKLVNWLASGAEHTATITGASALEGDLEEQYTAYFSSRGPSYFGIDTLFVDIGAPGVDIYAPGSDDQPFTKNPSTGDWMSMSGTSMASPHVAGAAALLRQSHPEWSAMEVQSALLMTASNDLKNSVFLNNYKTDGFNSSLQDTGAGRMRVELADKAGLVLDESIENMEAANPNLGGFPKRLNTAYMVDNTCTEECSWVRTFTATEDGSWNASGETFIGNFEISVVPASFTVKQGEQVTLTVTARHRDTASETQYINLTGNQGQVVLTPTSGNSPVLELPVWTYSDATGLPDFVKVDAHRTSARVPVGPLTTDEITDFTARTYGMVKADVTSQLVYTDTTGGDPFDDAEQVMVTLTEVPEGSAMVASHVIGENTTRAIVFMGMDSNGDGLPSYDELLCQSTTYTAANFCTVNAPLAGTYWTVVSSLVNIGYGQTDEGREIQLATAVVGQDNGNLTVSGPSQTTGYAEYSLDLGYNLPEMEIGDYYFGGFDIGTNANDAGNIGFVPVIISQVDDDVTFTSSQATAKAGDIVDFSISVIANNEQEARAFTLDTTFPEGIEIIPESIAPTASTPVEPVLESNRLTLDGIQETTRDEERTYKVTTSKNDSMCTLTAGNSPYPDYLDLRDLGWRTLEGVEGSYRNYFEYSLKDLMATDQDVTIPFLNTNHFDSIKISPAGLVYWGNRRLSTMHQELPNGNGLGMPEHIIAPFWAGDNQVTRYNSGYGEAELNAGVTQSYTYSREWLVLEWDNIERANAPGQMVDFEMFLRTQINYEPGEYEMLFAYDNVNLVDDQGSIGFKSYLGTVVRDGDIAMDVNAGTSVAFDDVSKVVDGNTVVCLDYSGPEISKFAVNFQAYVSQKAAGAVHTIALNNGLVGSENEVLEVTLDVTGNIQLSPVDDIVLDQGESAQFIVTYADENNVSNVIELQGEGFSYEVSGHESGSTVTITADGGFSGEQEVTLVVKDSVAPSDAARQTFNLTINKVETGETETPEVEEPKKKKKKGGSTSAWMLLMLGIAGVLRRRRIFFR</sequence>
<feature type="active site" description="Charge relay system" evidence="8 9">
    <location>
        <position position="227"/>
    </location>
</feature>
<evidence type="ECO:0000256" key="9">
    <source>
        <dbReference type="PROSITE-ProRule" id="PRU01240"/>
    </source>
</evidence>
<dbReference type="PANTHER" id="PTHR10795">
    <property type="entry name" value="PROPROTEIN CONVERTASE SUBTILISIN/KEXIN"/>
    <property type="match status" value="1"/>
</dbReference>
<evidence type="ECO:0000313" key="15">
    <source>
        <dbReference type="EMBL" id="WOX04300.1"/>
    </source>
</evidence>
<proteinExistence type="inferred from homology"/>
<dbReference type="GO" id="GO:0004252">
    <property type="term" value="F:serine-type endopeptidase activity"/>
    <property type="evidence" value="ECO:0007669"/>
    <property type="project" value="UniProtKB-UniRule"/>
</dbReference>
<evidence type="ECO:0000256" key="11">
    <source>
        <dbReference type="SAM" id="SignalP"/>
    </source>
</evidence>
<evidence type="ECO:0000256" key="4">
    <source>
        <dbReference type="ARBA" id="ARBA00022729"/>
    </source>
</evidence>
<evidence type="ECO:0000256" key="7">
    <source>
        <dbReference type="ARBA" id="ARBA00023180"/>
    </source>
</evidence>
<feature type="active site" description="Charge relay system" evidence="8 9">
    <location>
        <position position="675"/>
    </location>
</feature>
<keyword evidence="2" id="KW-0964">Secreted</keyword>
<evidence type="ECO:0000256" key="1">
    <source>
        <dbReference type="ARBA" id="ARBA00011073"/>
    </source>
</evidence>
<dbReference type="InterPro" id="IPR036852">
    <property type="entry name" value="Peptidase_S8/S53_dom_sf"/>
</dbReference>
<dbReference type="InterPro" id="IPR037045">
    <property type="entry name" value="S8pro/Inhibitor_I9_sf"/>
</dbReference>
<dbReference type="CDD" id="cd04852">
    <property type="entry name" value="Peptidases_S8_3"/>
    <property type="match status" value="1"/>
</dbReference>
<dbReference type="InterPro" id="IPR020008">
    <property type="entry name" value="GlyGly_CTERM"/>
</dbReference>
<feature type="domain" description="Inhibitor I9" evidence="14">
    <location>
        <begin position="79"/>
        <end position="191"/>
    </location>
</feature>
<evidence type="ECO:0000256" key="10">
    <source>
        <dbReference type="RuleBase" id="RU003355"/>
    </source>
</evidence>
<evidence type="ECO:0000256" key="3">
    <source>
        <dbReference type="ARBA" id="ARBA00022670"/>
    </source>
</evidence>
<dbReference type="EMBL" id="CP137555">
    <property type="protein sequence ID" value="WOX04300.1"/>
    <property type="molecule type" value="Genomic_DNA"/>
</dbReference>
<evidence type="ECO:0000313" key="16">
    <source>
        <dbReference type="Proteomes" id="UP001302477"/>
    </source>
</evidence>
<evidence type="ECO:0000256" key="2">
    <source>
        <dbReference type="ARBA" id="ARBA00022525"/>
    </source>
</evidence>
<keyword evidence="5 9" id="KW-0378">Hydrolase</keyword>
<dbReference type="Pfam" id="PF02225">
    <property type="entry name" value="PA"/>
    <property type="match status" value="1"/>
</dbReference>
<dbReference type="InterPro" id="IPR003137">
    <property type="entry name" value="PA_domain"/>
</dbReference>
<feature type="domain" description="Peptidase S8/S53" evidence="12">
    <location>
        <begin position="218"/>
        <end position="714"/>
    </location>
</feature>
<accession>A0AAU0MW89</accession>
<keyword evidence="16" id="KW-1185">Reference proteome</keyword>
<dbReference type="InterPro" id="IPR022398">
    <property type="entry name" value="Peptidase_S8_His-AS"/>
</dbReference>
<dbReference type="CDD" id="cd02120">
    <property type="entry name" value="PA_subtilisin_like"/>
    <property type="match status" value="1"/>
</dbReference>
<keyword evidence="7" id="KW-0325">Glycoprotein</keyword>
<evidence type="ECO:0000259" key="13">
    <source>
        <dbReference type="Pfam" id="PF02225"/>
    </source>
</evidence>
<dbReference type="PROSITE" id="PS00136">
    <property type="entry name" value="SUBTILASE_ASP"/>
    <property type="match status" value="1"/>
</dbReference>
<keyword evidence="3 9" id="KW-0645">Protease</keyword>
<dbReference type="InterPro" id="IPR034197">
    <property type="entry name" value="Peptidases_S8_3"/>
</dbReference>
<dbReference type="InterPro" id="IPR023828">
    <property type="entry name" value="Peptidase_S8_Ser-AS"/>
</dbReference>
<dbReference type="Gene3D" id="3.50.30.30">
    <property type="match status" value="1"/>
</dbReference>
<dbReference type="InterPro" id="IPR015500">
    <property type="entry name" value="Peptidase_S8_subtilisin-rel"/>
</dbReference>
<feature type="chain" id="PRO_5043983929" evidence="11">
    <location>
        <begin position="24"/>
        <end position="1613"/>
    </location>
</feature>
<evidence type="ECO:0000259" key="12">
    <source>
        <dbReference type="Pfam" id="PF00082"/>
    </source>
</evidence>
<evidence type="ECO:0000256" key="6">
    <source>
        <dbReference type="ARBA" id="ARBA00022825"/>
    </source>
</evidence>
<feature type="domain" description="PA" evidence="13">
    <location>
        <begin position="528"/>
        <end position="593"/>
    </location>
</feature>
<dbReference type="SUPFAM" id="SSF52743">
    <property type="entry name" value="Subtilisin-like"/>
    <property type="match status" value="1"/>
</dbReference>
<dbReference type="PROSITE" id="PS00138">
    <property type="entry name" value="SUBTILASE_SER"/>
    <property type="match status" value="1"/>
</dbReference>
<feature type="active site" description="Charge relay system" evidence="8 9">
    <location>
        <position position="302"/>
    </location>
</feature>
<dbReference type="InterPro" id="IPR045051">
    <property type="entry name" value="SBT"/>
</dbReference>
<dbReference type="Gene3D" id="3.40.50.200">
    <property type="entry name" value="Peptidase S8/S53 domain"/>
    <property type="match status" value="1"/>
</dbReference>
<organism evidence="15 16">
    <name type="scientific">Microbulbifer pacificus</name>
    <dbReference type="NCBI Taxonomy" id="407164"/>
    <lineage>
        <taxon>Bacteria</taxon>
        <taxon>Pseudomonadati</taxon>
        <taxon>Pseudomonadota</taxon>
        <taxon>Gammaproteobacteria</taxon>
        <taxon>Cellvibrionales</taxon>
        <taxon>Microbulbiferaceae</taxon>
        <taxon>Microbulbifer</taxon>
    </lineage>
</organism>
<dbReference type="InterPro" id="IPR023827">
    <property type="entry name" value="Peptidase_S8_Asp-AS"/>
</dbReference>
<reference evidence="15 16" key="1">
    <citation type="submission" date="2023-10" db="EMBL/GenBank/DDBJ databases">
        <title>Description of Microbulbifer bruguierae sp. nov., isolated from the sediments of mangrove plant Bruguiera sexangula and comparative genomic analyses of the genus Microbulbifer.</title>
        <authorList>
            <person name="Long M."/>
        </authorList>
    </citation>
    <scope>NUCLEOTIDE SEQUENCE [LARGE SCALE GENOMIC DNA]</scope>
    <source>
        <strain evidence="15 16">SPO729</strain>
    </source>
</reference>
<dbReference type="NCBIfam" id="TIGR03501">
    <property type="entry name" value="GlyGly_CTERM"/>
    <property type="match status" value="1"/>
</dbReference>
<dbReference type="RefSeq" id="WP_318952778.1">
    <property type="nucleotide sequence ID" value="NZ_CP137555.1"/>
</dbReference>
<dbReference type="Pfam" id="PF00082">
    <property type="entry name" value="Peptidase_S8"/>
    <property type="match status" value="1"/>
</dbReference>
<dbReference type="Proteomes" id="UP001302477">
    <property type="component" value="Chromosome"/>
</dbReference>
<evidence type="ECO:0000256" key="8">
    <source>
        <dbReference type="PIRSR" id="PIRSR615500-1"/>
    </source>
</evidence>
<gene>
    <name evidence="15" type="ORF">R5R33_11160</name>
</gene>
<dbReference type="InterPro" id="IPR046450">
    <property type="entry name" value="PA_dom_sf"/>
</dbReference>
<dbReference type="InterPro" id="IPR000209">
    <property type="entry name" value="Peptidase_S8/S53_dom"/>
</dbReference>
<dbReference type="PROSITE" id="PS00137">
    <property type="entry name" value="SUBTILASE_HIS"/>
    <property type="match status" value="1"/>
</dbReference>